<dbReference type="RefSeq" id="WP_089940472.1">
    <property type="nucleotide sequence ID" value="NZ_QEKT01000007.1"/>
</dbReference>
<protein>
    <submittedName>
        <fullName evidence="1">Uncharacterized protein</fullName>
    </submittedName>
</protein>
<gene>
    <name evidence="1" type="ORF">C7384_10783</name>
</gene>
<organism evidence="1 2">
    <name type="scientific">Convivina intestini</name>
    <dbReference type="NCBI Taxonomy" id="1505726"/>
    <lineage>
        <taxon>Bacteria</taxon>
        <taxon>Bacillati</taxon>
        <taxon>Bacillota</taxon>
        <taxon>Bacilli</taxon>
        <taxon>Lactobacillales</taxon>
        <taxon>Lactobacillaceae</taxon>
        <taxon>Convivina</taxon>
    </lineage>
</organism>
<reference evidence="1 2" key="1">
    <citation type="submission" date="2018-04" db="EMBL/GenBank/DDBJ databases">
        <title>Genomic Encyclopedia of Type Strains, Phase IV (KMG-IV): sequencing the most valuable type-strain genomes for metagenomic binning, comparative biology and taxonomic classification.</title>
        <authorList>
            <person name="Goeker M."/>
        </authorList>
    </citation>
    <scope>NUCLEOTIDE SEQUENCE [LARGE SCALE GENOMIC DNA]</scope>
    <source>
        <strain evidence="1 2">DSM 28795</strain>
    </source>
</reference>
<dbReference type="EMBL" id="QEKT01000007">
    <property type="protein sequence ID" value="PVY83475.1"/>
    <property type="molecule type" value="Genomic_DNA"/>
</dbReference>
<proteinExistence type="predicted"/>
<name>A0A2U1D717_9LACO</name>
<evidence type="ECO:0000313" key="2">
    <source>
        <dbReference type="Proteomes" id="UP000245433"/>
    </source>
</evidence>
<keyword evidence="2" id="KW-1185">Reference proteome</keyword>
<dbReference type="AlphaFoldDB" id="A0A2U1D717"/>
<evidence type="ECO:0000313" key="1">
    <source>
        <dbReference type="EMBL" id="PVY83475.1"/>
    </source>
</evidence>
<sequence>MKSFEYKEINFNNIKLTALDDISDDTFNKGLNLYKLSHQLNLNKQYKESLNAIFQAWEIGYQSPATFEKAAIVARKLKMYALELEILNLSKKYFKLEYSDQIDMLNEKINWANKRIERATVLNRRKV</sequence>
<comment type="caution">
    <text evidence="1">The sequence shown here is derived from an EMBL/GenBank/DDBJ whole genome shotgun (WGS) entry which is preliminary data.</text>
</comment>
<dbReference type="Proteomes" id="UP000245433">
    <property type="component" value="Unassembled WGS sequence"/>
</dbReference>
<accession>A0A2U1D717</accession>